<comment type="similarity">
    <text evidence="1">Belongs to the thymidylate synthase ThyX family.</text>
</comment>
<keyword evidence="1" id="KW-0521">NADP</keyword>
<dbReference type="NCBIfam" id="TIGR02170">
    <property type="entry name" value="thyX"/>
    <property type="match status" value="1"/>
</dbReference>
<feature type="active site" description="Involved in ionization of N3 of dUMP, leading to its activation" evidence="1">
    <location>
        <position position="175"/>
    </location>
</feature>
<feature type="binding site" evidence="1">
    <location>
        <position position="61"/>
    </location>
    <ligand>
        <name>FAD</name>
        <dbReference type="ChEBI" id="CHEBI:57692"/>
        <note>ligand shared between neighboring subunits</note>
    </ligand>
</feature>
<dbReference type="KEGG" id="ddf:DEFDS_0098"/>
<dbReference type="EMBL" id="AP011529">
    <property type="protein sequence ID" value="BAI79610.1"/>
    <property type="molecule type" value="Genomic_DNA"/>
</dbReference>
<evidence type="ECO:0000313" key="2">
    <source>
        <dbReference type="EMBL" id="BAI79610.1"/>
    </source>
</evidence>
<dbReference type="PROSITE" id="PS51331">
    <property type="entry name" value="THYX"/>
    <property type="match status" value="1"/>
</dbReference>
<evidence type="ECO:0000313" key="3">
    <source>
        <dbReference type="Proteomes" id="UP000001520"/>
    </source>
</evidence>
<comment type="subunit">
    <text evidence="1">Homotetramer.</text>
</comment>
<dbReference type="Gene3D" id="3.30.1360.170">
    <property type="match status" value="1"/>
</dbReference>
<keyword evidence="1 2" id="KW-0808">Transferase</keyword>
<comment type="function">
    <text evidence="1">Catalyzes the reductive methylation of 2'-deoxyuridine-5'-monophosphate (dUMP) to 2'-deoxythymidine-5'-monophosphate (dTMP) while utilizing 5,10-methylenetetrahydrofolate (mTHF) as the methyl donor, and NADPH and FADH(2) as the reductant.</text>
</comment>
<comment type="cofactor">
    <cofactor evidence="1">
        <name>FAD</name>
        <dbReference type="ChEBI" id="CHEBI:57692"/>
    </cofactor>
    <text evidence="1">Binds 4 FAD per tetramer. Each FAD binding site is formed by three monomers.</text>
</comment>
<feature type="binding site" evidence="1">
    <location>
        <position position="170"/>
    </location>
    <ligand>
        <name>FAD</name>
        <dbReference type="ChEBI" id="CHEBI:57692"/>
        <note>ligand shared between neighboring subunits</note>
    </ligand>
</feature>
<dbReference type="Proteomes" id="UP000001520">
    <property type="component" value="Chromosome"/>
</dbReference>
<dbReference type="eggNOG" id="COG1351">
    <property type="taxonomic scope" value="Bacteria"/>
</dbReference>
<dbReference type="RefSeq" id="WP_013006858.1">
    <property type="nucleotide sequence ID" value="NC_013939.1"/>
</dbReference>
<dbReference type="GO" id="GO:0050797">
    <property type="term" value="F:thymidylate synthase (FAD) activity"/>
    <property type="evidence" value="ECO:0007669"/>
    <property type="project" value="UniProtKB-UniRule"/>
</dbReference>
<dbReference type="GO" id="GO:0032259">
    <property type="term" value="P:methylation"/>
    <property type="evidence" value="ECO:0007669"/>
    <property type="project" value="UniProtKB-KW"/>
</dbReference>
<dbReference type="AlphaFoldDB" id="D3PAI7"/>
<name>D3PAI7_DEFDS</name>
<dbReference type="HAMAP" id="MF_01408">
    <property type="entry name" value="ThyX"/>
    <property type="match status" value="1"/>
</dbReference>
<dbReference type="CDD" id="cd20175">
    <property type="entry name" value="ThyX"/>
    <property type="match status" value="1"/>
</dbReference>
<keyword evidence="3" id="KW-1185">Reference proteome</keyword>
<feature type="binding site" description="in other chain" evidence="1">
    <location>
        <begin position="93"/>
        <end position="97"/>
    </location>
    <ligand>
        <name>dUMP</name>
        <dbReference type="ChEBI" id="CHEBI:246422"/>
        <note>ligand shared between dimeric partners</note>
    </ligand>
</feature>
<dbReference type="InterPro" id="IPR003669">
    <property type="entry name" value="Thymidylate_synthase_ThyX"/>
</dbReference>
<proteinExistence type="inferred from homology"/>
<keyword evidence="1" id="KW-0545">Nucleotide biosynthesis</keyword>
<comment type="pathway">
    <text evidence="1">Pyrimidine metabolism; dTTP biosynthesis.</text>
</comment>
<dbReference type="PANTHER" id="PTHR34934">
    <property type="entry name" value="FLAVIN-DEPENDENT THYMIDYLATE SYNTHASE"/>
    <property type="match status" value="1"/>
</dbReference>
<dbReference type="UniPathway" id="UPA00575"/>
<feature type="binding site" evidence="1">
    <location>
        <position position="175"/>
    </location>
    <ligand>
        <name>dUMP</name>
        <dbReference type="ChEBI" id="CHEBI:246422"/>
        <note>ligand shared between dimeric partners</note>
    </ligand>
</feature>
<dbReference type="Pfam" id="PF02511">
    <property type="entry name" value="Thy1"/>
    <property type="match status" value="1"/>
</dbReference>
<dbReference type="OrthoDB" id="9780625at2"/>
<feature type="binding site" evidence="1">
    <location>
        <begin position="164"/>
        <end position="166"/>
    </location>
    <ligand>
        <name>FAD</name>
        <dbReference type="ChEBI" id="CHEBI:57692"/>
        <note>ligand shared between neighboring subunits</note>
    </ligand>
</feature>
<feature type="binding site" evidence="1">
    <location>
        <position position="93"/>
    </location>
    <ligand>
        <name>FAD</name>
        <dbReference type="ChEBI" id="CHEBI:57692"/>
        <note>ligand shared between neighboring subunits</note>
    </ligand>
</feature>
<dbReference type="InterPro" id="IPR036098">
    <property type="entry name" value="Thymidylate_synthase_ThyX_sf"/>
</dbReference>
<organism evidence="2 3">
    <name type="scientific">Deferribacter desulfuricans (strain DSM 14783 / JCM 11476 / NBRC 101012 / SSM1)</name>
    <dbReference type="NCBI Taxonomy" id="639282"/>
    <lineage>
        <taxon>Bacteria</taxon>
        <taxon>Pseudomonadati</taxon>
        <taxon>Deferribacterota</taxon>
        <taxon>Deferribacteres</taxon>
        <taxon>Deferribacterales</taxon>
        <taxon>Deferribacteraceae</taxon>
        <taxon>Deferribacter</taxon>
    </lineage>
</organism>
<keyword evidence="1" id="KW-0285">Flavoprotein</keyword>
<dbReference type="GO" id="GO:0070402">
    <property type="term" value="F:NADPH binding"/>
    <property type="evidence" value="ECO:0007669"/>
    <property type="project" value="TreeGrafter"/>
</dbReference>
<dbReference type="GO" id="GO:0050660">
    <property type="term" value="F:flavin adenine dinucleotide binding"/>
    <property type="evidence" value="ECO:0007669"/>
    <property type="project" value="UniProtKB-UniRule"/>
</dbReference>
<keyword evidence="1 2" id="KW-0489">Methyltransferase</keyword>
<dbReference type="HOGENOM" id="CLU_077585_0_0_0"/>
<dbReference type="STRING" id="639282.DEFDS_0098"/>
<dbReference type="SUPFAM" id="SSF69796">
    <property type="entry name" value="Thymidylate synthase-complementing protein Thy1"/>
    <property type="match status" value="1"/>
</dbReference>
<sequence>MKKAKLNVKLLKYTADPELTAALAAKLCYASDATIDDLLKKIEKTEQISFIEKIVRIGHHSVLEHVSFTFGIEGVSRALTHQLVRHRIASYSQRSQRYVKHKSGFEYVLPGSIESNSEAKKDFVELMENISKVYDKMVELGIPAEDARYVLPNACETKIIVTMNARELIHFFNVRCCNRAQWEIRVLAEKMLDECLKVAPSIFKYAGPNCVVDKCKEGEFSCGKASEVKKRYEELLRKYDRLN</sequence>
<gene>
    <name evidence="1" type="primary">thyX</name>
    <name evidence="2" type="ordered locus">DEFDS_0098</name>
</gene>
<dbReference type="GO" id="GO:0004799">
    <property type="term" value="F:thymidylate synthase activity"/>
    <property type="evidence" value="ECO:0007669"/>
    <property type="project" value="TreeGrafter"/>
</dbReference>
<keyword evidence="1" id="KW-0274">FAD</keyword>
<accession>D3PAI7</accession>
<dbReference type="GO" id="GO:0006235">
    <property type="term" value="P:dTTP biosynthetic process"/>
    <property type="evidence" value="ECO:0007669"/>
    <property type="project" value="UniProtKB-UniRule"/>
</dbReference>
<reference evidence="2 3" key="1">
    <citation type="journal article" date="2010" name="DNA Res.">
        <title>Bacterial lifestyle in a deep-sea hydrothermal vent chimney revealed by the genome sequence of the thermophilic bacterium Deferribacter desulfuricans SSM1.</title>
        <authorList>
            <person name="Takaki Y."/>
            <person name="Shimamura S."/>
            <person name="Nakagawa S."/>
            <person name="Fukuhara Y."/>
            <person name="Horikawa H."/>
            <person name="Ankai A."/>
            <person name="Harada T."/>
            <person name="Hosoyama A."/>
            <person name="Oguchi A."/>
            <person name="Fukui S."/>
            <person name="Fujita N."/>
            <person name="Takami H."/>
            <person name="Takai K."/>
        </authorList>
    </citation>
    <scope>NUCLEOTIDE SEQUENCE [LARGE SCALE GENOMIC DNA]</scope>
    <source>
        <strain evidence="3">DSM 14783 / JCM 11476 / NBRC 101012 / SSM1</strain>
    </source>
</reference>
<evidence type="ECO:0000256" key="1">
    <source>
        <dbReference type="HAMAP-Rule" id="MF_01408"/>
    </source>
</evidence>
<dbReference type="PANTHER" id="PTHR34934:SF1">
    <property type="entry name" value="FLAVIN-DEPENDENT THYMIDYLATE SYNTHASE"/>
    <property type="match status" value="1"/>
</dbReference>
<protein>
    <recommendedName>
        <fullName evidence="1">Flavin-dependent thymidylate synthase</fullName>
        <shortName evidence="1">FDTS</shortName>
        <ecNumber evidence="1">2.1.1.148</ecNumber>
    </recommendedName>
    <alternativeName>
        <fullName evidence="1">FAD-dependent thymidylate synthase</fullName>
    </alternativeName>
    <alternativeName>
        <fullName evidence="1">Thymidylate synthase ThyX</fullName>
        <shortName evidence="1">TS</shortName>
        <shortName evidence="1">TSase</shortName>
    </alternativeName>
</protein>
<dbReference type="EC" id="2.1.1.148" evidence="1"/>
<feature type="binding site" evidence="1">
    <location>
        <begin position="82"/>
        <end position="85"/>
    </location>
    <ligand>
        <name>dUMP</name>
        <dbReference type="ChEBI" id="CHEBI:246422"/>
        <note>ligand shared between dimeric partners</note>
    </ligand>
</feature>
<feature type="binding site" evidence="1">
    <location>
        <begin position="85"/>
        <end position="87"/>
    </location>
    <ligand>
        <name>FAD</name>
        <dbReference type="ChEBI" id="CHEBI:57692"/>
        <note>ligand shared between neighboring subunits</note>
    </ligand>
</feature>
<dbReference type="GO" id="GO:0006231">
    <property type="term" value="P:dTMP biosynthetic process"/>
    <property type="evidence" value="ECO:0007669"/>
    <property type="project" value="UniProtKB-UniRule"/>
</dbReference>
<comment type="catalytic activity">
    <reaction evidence="1">
        <text>dUMP + (6R)-5,10-methylene-5,6,7,8-tetrahydrofolate + NADPH + H(+) = dTMP + (6S)-5,6,7,8-tetrahydrofolate + NADP(+)</text>
        <dbReference type="Rhea" id="RHEA:29043"/>
        <dbReference type="ChEBI" id="CHEBI:15378"/>
        <dbReference type="ChEBI" id="CHEBI:15636"/>
        <dbReference type="ChEBI" id="CHEBI:57453"/>
        <dbReference type="ChEBI" id="CHEBI:57783"/>
        <dbReference type="ChEBI" id="CHEBI:58349"/>
        <dbReference type="ChEBI" id="CHEBI:63528"/>
        <dbReference type="ChEBI" id="CHEBI:246422"/>
        <dbReference type="EC" id="2.1.1.148"/>
    </reaction>
</comment>
<feature type="binding site" description="in other chain" evidence="1">
    <location>
        <position position="148"/>
    </location>
    <ligand>
        <name>dUMP</name>
        <dbReference type="ChEBI" id="CHEBI:246422"/>
        <note>ligand shared between dimeric partners</note>
    </ligand>
</feature>